<name>A0A1V9XPQ3_9ACAR</name>
<feature type="transmembrane region" description="Helical" evidence="2">
    <location>
        <begin position="160"/>
        <end position="180"/>
    </location>
</feature>
<proteinExistence type="predicted"/>
<dbReference type="EMBL" id="MNPL01006347">
    <property type="protein sequence ID" value="OQR75451.1"/>
    <property type="molecule type" value="Genomic_DNA"/>
</dbReference>
<feature type="compositionally biased region" description="Polar residues" evidence="1">
    <location>
        <begin position="308"/>
        <end position="318"/>
    </location>
</feature>
<feature type="compositionally biased region" description="Low complexity" evidence="1">
    <location>
        <begin position="320"/>
        <end position="332"/>
    </location>
</feature>
<feature type="region of interest" description="Disordered" evidence="1">
    <location>
        <begin position="211"/>
        <end position="245"/>
    </location>
</feature>
<keyword evidence="4" id="KW-1185">Reference proteome</keyword>
<accession>A0A1V9XPQ3</accession>
<keyword evidence="2" id="KW-0472">Membrane</keyword>
<keyword evidence="2" id="KW-1133">Transmembrane helix</keyword>
<protein>
    <recommendedName>
        <fullName evidence="5">EB domain-containing protein</fullName>
    </recommendedName>
</protein>
<dbReference type="InParanoid" id="A0A1V9XPQ3"/>
<gene>
    <name evidence="3" type="ORF">BIW11_00770</name>
</gene>
<evidence type="ECO:0000256" key="1">
    <source>
        <dbReference type="SAM" id="MobiDB-lite"/>
    </source>
</evidence>
<organism evidence="3 4">
    <name type="scientific">Tropilaelaps mercedesae</name>
    <dbReference type="NCBI Taxonomy" id="418985"/>
    <lineage>
        <taxon>Eukaryota</taxon>
        <taxon>Metazoa</taxon>
        <taxon>Ecdysozoa</taxon>
        <taxon>Arthropoda</taxon>
        <taxon>Chelicerata</taxon>
        <taxon>Arachnida</taxon>
        <taxon>Acari</taxon>
        <taxon>Parasitiformes</taxon>
        <taxon>Mesostigmata</taxon>
        <taxon>Gamasina</taxon>
        <taxon>Dermanyssoidea</taxon>
        <taxon>Laelapidae</taxon>
        <taxon>Tropilaelaps</taxon>
    </lineage>
</organism>
<evidence type="ECO:0000313" key="3">
    <source>
        <dbReference type="EMBL" id="OQR75451.1"/>
    </source>
</evidence>
<feature type="region of interest" description="Disordered" evidence="1">
    <location>
        <begin position="376"/>
        <end position="396"/>
    </location>
</feature>
<evidence type="ECO:0008006" key="5">
    <source>
        <dbReference type="Google" id="ProtNLM"/>
    </source>
</evidence>
<comment type="caution">
    <text evidence="3">The sequence shown here is derived from an EMBL/GenBank/DDBJ whole genome shotgun (WGS) entry which is preliminary data.</text>
</comment>
<feature type="compositionally biased region" description="Basic residues" evidence="1">
    <location>
        <begin position="1"/>
        <end position="11"/>
    </location>
</feature>
<sequence length="436" mass="46429">MPRWRVSVRRGSRGDGGGKGGSSNWIRAIRVALALAATAALTGQSVCALPLIECSVDIECSRKDNFAVCDESHSLCVCTQGRYREPPYKEIKCSVGKGYNEKCRSPRECLLVDQYLDCIGGVCRCVLGYHPISIGNNSQGSLRCVMDPFYFNVDHANLTFFKVSPVPLLVICIILVYLGYQRGAKVPQRRGSSTSSNRRIVPMWRGVTFHQTTPVSNGAGQGAANGQTAITPPRNSASGSLGGGASGVSQTIVVDGVSGCGGQRRESSAGTASTAGNVTERESGRGRGSAPLRRDSAARERQERVTTHPHNITHNHSMAHSAGSQQHLHGHQQLNSIADRRSSAMSPPPPYAEEAPPSYEDAIRASRVAMGLDDTAERGANSDSLPEENHQNVSGLSAASTGAMAADPLNNFSSGQQIRNNQSSIICQIQTVVEAK</sequence>
<evidence type="ECO:0000313" key="4">
    <source>
        <dbReference type="Proteomes" id="UP000192247"/>
    </source>
</evidence>
<feature type="compositionally biased region" description="Polar residues" evidence="1">
    <location>
        <begin position="268"/>
        <end position="277"/>
    </location>
</feature>
<dbReference type="OrthoDB" id="10319266at2759"/>
<keyword evidence="2" id="KW-0812">Transmembrane</keyword>
<feature type="compositionally biased region" description="Basic and acidic residues" evidence="1">
    <location>
        <begin position="292"/>
        <end position="306"/>
    </location>
</feature>
<dbReference type="Proteomes" id="UP000192247">
    <property type="component" value="Unassembled WGS sequence"/>
</dbReference>
<reference evidence="3 4" key="1">
    <citation type="journal article" date="2017" name="Gigascience">
        <title>Draft genome of the honey bee ectoparasitic mite, Tropilaelaps mercedesae, is shaped by the parasitic life history.</title>
        <authorList>
            <person name="Dong X."/>
            <person name="Armstrong S.D."/>
            <person name="Xia D."/>
            <person name="Makepeace B.L."/>
            <person name="Darby A.C."/>
            <person name="Kadowaki T."/>
        </authorList>
    </citation>
    <scope>NUCLEOTIDE SEQUENCE [LARGE SCALE GENOMIC DNA]</scope>
    <source>
        <strain evidence="3">Wuxi-XJTLU</strain>
    </source>
</reference>
<dbReference type="AlphaFoldDB" id="A0A1V9XPQ3"/>
<feature type="region of interest" description="Disordered" evidence="1">
    <location>
        <begin position="1"/>
        <end position="20"/>
    </location>
</feature>
<evidence type="ECO:0000256" key="2">
    <source>
        <dbReference type="SAM" id="Phobius"/>
    </source>
</evidence>
<feature type="region of interest" description="Disordered" evidence="1">
    <location>
        <begin position="257"/>
        <end position="332"/>
    </location>
</feature>